<organism evidence="3 4">
    <name type="scientific">Nitrincola tibetensis</name>
    <dbReference type="NCBI Taxonomy" id="2219697"/>
    <lineage>
        <taxon>Bacteria</taxon>
        <taxon>Pseudomonadati</taxon>
        <taxon>Pseudomonadota</taxon>
        <taxon>Gammaproteobacteria</taxon>
        <taxon>Oceanospirillales</taxon>
        <taxon>Oceanospirillaceae</taxon>
        <taxon>Nitrincola</taxon>
    </lineage>
</organism>
<keyword evidence="4" id="KW-1185">Reference proteome</keyword>
<dbReference type="EMBL" id="QKRX01000020">
    <property type="protein sequence ID" value="RAU16615.1"/>
    <property type="molecule type" value="Genomic_DNA"/>
</dbReference>
<gene>
    <name evidence="3" type="ORF">DN062_17350</name>
</gene>
<evidence type="ECO:0000256" key="1">
    <source>
        <dbReference type="SAM" id="MobiDB-lite"/>
    </source>
</evidence>
<feature type="signal peptide" evidence="2">
    <location>
        <begin position="1"/>
        <end position="21"/>
    </location>
</feature>
<comment type="caution">
    <text evidence="3">The sequence shown here is derived from an EMBL/GenBank/DDBJ whole genome shotgun (WGS) entry which is preliminary data.</text>
</comment>
<name>A0A364NIA4_9GAMM</name>
<keyword evidence="2" id="KW-0732">Signal</keyword>
<feature type="region of interest" description="Disordered" evidence="1">
    <location>
        <begin position="85"/>
        <end position="109"/>
    </location>
</feature>
<dbReference type="Pfam" id="PF14559">
    <property type="entry name" value="TPR_19"/>
    <property type="match status" value="1"/>
</dbReference>
<evidence type="ECO:0000313" key="3">
    <source>
        <dbReference type="EMBL" id="RAU16615.1"/>
    </source>
</evidence>
<evidence type="ECO:0000313" key="4">
    <source>
        <dbReference type="Proteomes" id="UP000250744"/>
    </source>
</evidence>
<dbReference type="InterPro" id="IPR011990">
    <property type="entry name" value="TPR-like_helical_dom_sf"/>
</dbReference>
<reference evidence="3 4" key="1">
    <citation type="submission" date="2018-06" db="EMBL/GenBank/DDBJ databases">
        <title>Nitrincola tibetense sp. nov., isolated from Lake XuguoCo on Tibetan Plateau.</title>
        <authorList>
            <person name="Xing P."/>
        </authorList>
    </citation>
    <scope>NUCLEOTIDE SEQUENCE [LARGE SCALE GENOMIC DNA]</scope>
    <source>
        <strain evidence="4">xg18</strain>
    </source>
</reference>
<sequence length="215" mass="22959">MKQAKWILISGSLLLAGCATSNPFTNIPVEDRTGRPVPSTTPAPVVTPPSGVIVTPVDPGLGVTIPGEVPVVRMQRELPPADEVWQPVTPQTRTPTAPSAPSAPTPSLPENTAVVALLEAARSDTNSGDLRGAQSRLERALRISPREPDVYYELAEVKRQFGQFLDAEQVALRGVGVAEGQSAQLRKLWILISQIRTEAGDLAGAEDARERASKF</sequence>
<feature type="chain" id="PRO_5016743082" evidence="2">
    <location>
        <begin position="22"/>
        <end position="215"/>
    </location>
</feature>
<dbReference type="SUPFAM" id="SSF48452">
    <property type="entry name" value="TPR-like"/>
    <property type="match status" value="1"/>
</dbReference>
<dbReference type="Gene3D" id="1.25.40.10">
    <property type="entry name" value="Tetratricopeptide repeat domain"/>
    <property type="match status" value="1"/>
</dbReference>
<dbReference type="OrthoDB" id="6196966at2"/>
<feature type="compositionally biased region" description="Low complexity" evidence="1">
    <location>
        <begin position="89"/>
        <end position="100"/>
    </location>
</feature>
<accession>A0A364NIA4</accession>
<protein>
    <submittedName>
        <fullName evidence="3">Uncharacterized protein</fullName>
    </submittedName>
</protein>
<proteinExistence type="predicted"/>
<dbReference type="PROSITE" id="PS51257">
    <property type="entry name" value="PROKAR_LIPOPROTEIN"/>
    <property type="match status" value="1"/>
</dbReference>
<evidence type="ECO:0000256" key="2">
    <source>
        <dbReference type="SAM" id="SignalP"/>
    </source>
</evidence>
<dbReference type="RefSeq" id="WP_112160560.1">
    <property type="nucleotide sequence ID" value="NZ_QKRX01000020.1"/>
</dbReference>
<dbReference type="Proteomes" id="UP000250744">
    <property type="component" value="Unassembled WGS sequence"/>
</dbReference>
<dbReference type="AlphaFoldDB" id="A0A364NIA4"/>